<dbReference type="PANTHER" id="PTHR11675">
    <property type="entry name" value="N-ACETYLGALACTOSAMINYLTRANSFERASE"/>
    <property type="match status" value="1"/>
</dbReference>
<dbReference type="Proteomes" id="UP000825002">
    <property type="component" value="Unassembled WGS sequence"/>
</dbReference>
<organism evidence="11 12">
    <name type="scientific">Fragariocoptes setiger</name>
    <dbReference type="NCBI Taxonomy" id="1670756"/>
    <lineage>
        <taxon>Eukaryota</taxon>
        <taxon>Metazoa</taxon>
        <taxon>Ecdysozoa</taxon>
        <taxon>Arthropoda</taxon>
        <taxon>Chelicerata</taxon>
        <taxon>Arachnida</taxon>
        <taxon>Acari</taxon>
        <taxon>Acariformes</taxon>
        <taxon>Trombidiformes</taxon>
        <taxon>Prostigmata</taxon>
        <taxon>Eupodina</taxon>
        <taxon>Eriophyoidea</taxon>
        <taxon>Phytoptidae</taxon>
        <taxon>Fragariocoptes</taxon>
    </lineage>
</organism>
<comment type="similarity">
    <text evidence="2">Belongs to the glycosyltransferase 2 family. GalNAc-T subfamily.</text>
</comment>
<comment type="caution">
    <text evidence="11">The sequence shown here is derived from an EMBL/GenBank/DDBJ whole genome shotgun (WGS) entry which is preliminary data.</text>
</comment>
<dbReference type="EMBL" id="JAIFTH010000019">
    <property type="protein sequence ID" value="KAG9511227.1"/>
    <property type="molecule type" value="Genomic_DNA"/>
</dbReference>
<reference evidence="11 12" key="1">
    <citation type="submission" date="2020-10" db="EMBL/GenBank/DDBJ databases">
        <authorList>
            <person name="Klimov P.B."/>
            <person name="Dyachkov S.M."/>
            <person name="Chetverikov P.E."/>
        </authorList>
    </citation>
    <scope>NUCLEOTIDE SEQUENCE [LARGE SCALE GENOMIC DNA]</scope>
    <source>
        <strain evidence="11">BMOC 18-1129-001#AD2665</strain>
        <tissue evidence="11">Entire mites</tissue>
    </source>
</reference>
<name>A0ABQ7SCX8_9ACAR</name>
<keyword evidence="4" id="KW-0735">Signal-anchor</keyword>
<dbReference type="InterPro" id="IPR001173">
    <property type="entry name" value="Glyco_trans_2-like"/>
</dbReference>
<evidence type="ECO:0000256" key="7">
    <source>
        <dbReference type="ARBA" id="ARBA00023157"/>
    </source>
</evidence>
<evidence type="ECO:0000256" key="4">
    <source>
        <dbReference type="ARBA" id="ARBA00022968"/>
    </source>
</evidence>
<dbReference type="Gene3D" id="3.90.550.10">
    <property type="entry name" value="Spore Coat Polysaccharide Biosynthesis Protein SpsA, Chain A"/>
    <property type="match status" value="1"/>
</dbReference>
<keyword evidence="3 9" id="KW-0812">Transmembrane</keyword>
<evidence type="ECO:0000259" key="10">
    <source>
        <dbReference type="Pfam" id="PF00535"/>
    </source>
</evidence>
<evidence type="ECO:0000256" key="2">
    <source>
        <dbReference type="ARBA" id="ARBA00005680"/>
    </source>
</evidence>
<dbReference type="Pfam" id="PF00535">
    <property type="entry name" value="Glycos_transf_2"/>
    <property type="match status" value="1"/>
</dbReference>
<feature type="domain" description="Glycosyltransferase 2-like" evidence="10">
    <location>
        <begin position="180"/>
        <end position="356"/>
    </location>
</feature>
<gene>
    <name evidence="11" type="primary">Galnt11</name>
    <name evidence="11" type="ORF">GZH46_00209</name>
</gene>
<proteinExistence type="inferred from homology"/>
<evidence type="ECO:0000313" key="11">
    <source>
        <dbReference type="EMBL" id="KAG9511227.1"/>
    </source>
</evidence>
<dbReference type="InterPro" id="IPR045885">
    <property type="entry name" value="GalNAc-T"/>
</dbReference>
<keyword evidence="6 9" id="KW-0472">Membrane</keyword>
<accession>A0ABQ7SCX8</accession>
<evidence type="ECO:0000256" key="3">
    <source>
        <dbReference type="ARBA" id="ARBA00022692"/>
    </source>
</evidence>
<evidence type="ECO:0000256" key="9">
    <source>
        <dbReference type="SAM" id="Phobius"/>
    </source>
</evidence>
<dbReference type="PANTHER" id="PTHR11675:SF63">
    <property type="entry name" value="POLYPEPTIDE N-ACETYLGALACTOSAMINYLTRANSFERASE"/>
    <property type="match status" value="1"/>
</dbReference>
<dbReference type="CDD" id="cd02510">
    <property type="entry name" value="pp-GalNAc-T"/>
    <property type="match status" value="1"/>
</dbReference>
<protein>
    <submittedName>
        <fullName evidence="11">Polypeptide N-acetylgalactosaminyltransferase 11</fullName>
    </submittedName>
</protein>
<dbReference type="InterPro" id="IPR029044">
    <property type="entry name" value="Nucleotide-diphossugar_trans"/>
</dbReference>
<keyword evidence="5 9" id="KW-1133">Transmembrane helix</keyword>
<dbReference type="SUPFAM" id="SSF53448">
    <property type="entry name" value="Nucleotide-diphospho-sugar transferases"/>
    <property type="match status" value="1"/>
</dbReference>
<feature type="non-terminal residue" evidence="11">
    <location>
        <position position="1"/>
    </location>
</feature>
<evidence type="ECO:0000313" key="12">
    <source>
        <dbReference type="Proteomes" id="UP000825002"/>
    </source>
</evidence>
<sequence>MTQTACGIKKVDNIGYGNSKQQKLPAWHPILTSGTVLSTFLLIGVAFLPIGIGLLMSSTSVHELVLDYTNRKSASNSSITCPGEFEINPYGDNYKLSYLRCFNNSWRQKISEEQHKIDTQKLSILATKHEKLRMDDGYRLYQFNVLVSDKIGHVRPLPDTRNTLCNNLKYPRAENLPSTSIIICFYNEAISALIRTIATLILRSEIPENILEIIVVDDYSDLSYIPENITEYLDFPIVKYFKMPERAGLIRSRLFGSRHAKGEVLIFFDSHVEPNVDWLRPLLARINETNDTIVCPFIDIINPDTFTYSGSPMVRGGTNWGLHFKWDSIPGGFLKTNSSFIQPIPSPAMAGGLFAIKRDYFVRIGEYDSGMNVWGGENIELSFRTWMCGGRIEIVPCSRVGHVFRRQRPYGNKPGEDTFVHNSLRVANVWLDEYKEYFYKFHPGSREQYYGDVTDRIELRKSLNCHNFTWYLKNVYPKLYQESINEEKSSRIENEKKNNSMNPNLFERIEKRGHI</sequence>
<evidence type="ECO:0000256" key="5">
    <source>
        <dbReference type="ARBA" id="ARBA00022989"/>
    </source>
</evidence>
<comment type="subcellular location">
    <subcellularLocation>
        <location evidence="8">Endomembrane system</location>
        <topology evidence="8">Single-pass membrane protein</topology>
    </subcellularLocation>
    <subcellularLocation>
        <location evidence="1">Membrane</location>
        <topology evidence="1">Single-pass type II membrane protein</topology>
    </subcellularLocation>
</comment>
<keyword evidence="12" id="KW-1185">Reference proteome</keyword>
<keyword evidence="7" id="KW-1015">Disulfide bond</keyword>
<feature type="transmembrane region" description="Helical" evidence="9">
    <location>
        <begin position="30"/>
        <end position="56"/>
    </location>
</feature>
<evidence type="ECO:0000256" key="8">
    <source>
        <dbReference type="ARBA" id="ARBA00037847"/>
    </source>
</evidence>
<evidence type="ECO:0000256" key="1">
    <source>
        <dbReference type="ARBA" id="ARBA00004606"/>
    </source>
</evidence>
<evidence type="ECO:0000256" key="6">
    <source>
        <dbReference type="ARBA" id="ARBA00023136"/>
    </source>
</evidence>